<evidence type="ECO:0000313" key="5">
    <source>
        <dbReference type="Proteomes" id="UP000019402"/>
    </source>
</evidence>
<dbReference type="GO" id="GO:0000155">
    <property type="term" value="F:phosphorelay sensor kinase activity"/>
    <property type="evidence" value="ECO:0007669"/>
    <property type="project" value="TreeGrafter"/>
</dbReference>
<dbReference type="Pfam" id="PF07495">
    <property type="entry name" value="Y_Y_Y"/>
    <property type="match status" value="1"/>
</dbReference>
<dbReference type="Pfam" id="PF07494">
    <property type="entry name" value="Reg_prop"/>
    <property type="match status" value="4"/>
</dbReference>
<organism evidence="4 5">
    <name type="scientific">Saccharicrinis fermentans DSM 9555 = JCM 21142</name>
    <dbReference type="NCBI Taxonomy" id="869213"/>
    <lineage>
        <taxon>Bacteria</taxon>
        <taxon>Pseudomonadati</taxon>
        <taxon>Bacteroidota</taxon>
        <taxon>Bacteroidia</taxon>
        <taxon>Marinilabiliales</taxon>
        <taxon>Marinilabiliaceae</taxon>
        <taxon>Saccharicrinis</taxon>
    </lineage>
</organism>
<feature type="domain" description="Two component regulator three Y" evidence="3">
    <location>
        <begin position="748"/>
        <end position="812"/>
    </location>
</feature>
<dbReference type="PANTHER" id="PTHR43547:SF2">
    <property type="entry name" value="HYBRID SIGNAL TRANSDUCTION HISTIDINE KINASE C"/>
    <property type="match status" value="1"/>
</dbReference>
<keyword evidence="2" id="KW-1133">Transmembrane helix</keyword>
<dbReference type="InterPro" id="IPR013783">
    <property type="entry name" value="Ig-like_fold"/>
</dbReference>
<dbReference type="Gene3D" id="2.130.10.10">
    <property type="entry name" value="YVTN repeat-like/Quinoprotein amine dehydrogenase"/>
    <property type="match status" value="4"/>
</dbReference>
<name>W7Y2J8_9BACT</name>
<reference evidence="4 5" key="1">
    <citation type="journal article" date="2014" name="Genome Announc.">
        <title>Draft Genome Sequence of Cytophaga fermentans JCM 21142T, a Facultative Anaerobe Isolated from Marine Mud.</title>
        <authorList>
            <person name="Starns D."/>
            <person name="Oshima K."/>
            <person name="Suda W."/>
            <person name="Iino T."/>
            <person name="Yuki M."/>
            <person name="Inoue J."/>
            <person name="Kitamura K."/>
            <person name="Iida T."/>
            <person name="Darby A."/>
            <person name="Hattori M."/>
            <person name="Ohkuma M."/>
        </authorList>
    </citation>
    <scope>NUCLEOTIDE SEQUENCE [LARGE SCALE GENOMIC DNA]</scope>
    <source>
        <strain evidence="4 5">JCM 21142</strain>
    </source>
</reference>
<keyword evidence="2" id="KW-0812">Transmembrane</keyword>
<feature type="transmembrane region" description="Helical" evidence="2">
    <location>
        <begin position="819"/>
        <end position="839"/>
    </location>
</feature>
<sequence>MASINNSSYSHQIVIMFLIAWNISIPVWSNNELPSETYSVSMISGNEGLPTEEIRKVFKGSNGYMWFATPEGLIRYDGYELKLYSTSKYLTQGLITNNFSDIVQTTDGTLWFATDHGVARLDENNETFSFFNTNKKNWKSQSYNKINTLATDAEDNIWIGTGGGGVLKLNTKNNHFEEFNKNDSRIDMSSEWIVKIYCDSQGNTWITTWEGNLIIINEKKRIYKTIQGITKDLLFSEHTPYSIHETSNNKYWLGLWGKGLVCVSLAQDYQLNLEHKLNNLNNNNIIYDIDIDKKGNLWLGTTNGVIQVQKPQSASPEVVLIKNIDSEPSYNLQYEVFSILCDNNNFIWAGTLTGVYLTNPFSQNFYTYIIPLETNKLLSQAATAITIDPQGHFLIGLRGYGFGEYSFTDNCFIPYTSHPTYNKLNPALNTINCFLWDSDGYLWLGTRYLGLIKYDPKTGHSIEINQDNHVFNFNAETVVDLLQDHLGNIWAGTEKGIYKIIKHYPIKLENFSIVRYTHEEDNPHSISSNLISKIIEDDNKQLWIATFDKGINKLKTRLETHYPVQFENLNSSTSKLFKTSSQISTMYKGSDGTIWIGTTGGKLLRKKMNNNNFKLVKEVDNIIGETIFSIIEDNDHFLWVASSQGLVRIDLNKESISYSIFPKSTELLNNNFIRNAIYKDTNGKLYLGGNKGFNAFFPHSIVPNPSIPHVAITNIKQGNQTIKMPTNNNPLILNHTNNTLSFAFSALSYASPENNRYAIMLEGVDDDWRYIKASIREITYANLKPGEYTLKYNASNNNGLWRAEARQLRIRVNPAYYETWWAITLYFIIILSSLLYIILKERKTNKIMRALEIEHIEHEKSENLLSFKKQLFANISNEFITPLNVLNVYIENWRNIHTSPPPTGLTIGTT</sequence>
<dbReference type="AlphaFoldDB" id="W7Y2J8"/>
<dbReference type="eggNOG" id="COG3292">
    <property type="taxonomic scope" value="Bacteria"/>
</dbReference>
<evidence type="ECO:0000313" key="4">
    <source>
        <dbReference type="EMBL" id="GAF02182.1"/>
    </source>
</evidence>
<evidence type="ECO:0000256" key="2">
    <source>
        <dbReference type="SAM" id="Phobius"/>
    </source>
</evidence>
<proteinExistence type="predicted"/>
<dbReference type="EMBL" id="BAMD01000006">
    <property type="protein sequence ID" value="GAF02182.1"/>
    <property type="molecule type" value="Genomic_DNA"/>
</dbReference>
<keyword evidence="5" id="KW-1185">Reference proteome</keyword>
<dbReference type="SUPFAM" id="SSF63829">
    <property type="entry name" value="Calcium-dependent phosphotriesterase"/>
    <property type="match status" value="3"/>
</dbReference>
<accession>W7Y2J8</accession>
<dbReference type="STRING" id="869213.GCA_000517085_00835"/>
<dbReference type="OrthoDB" id="993208at2"/>
<dbReference type="PANTHER" id="PTHR43547">
    <property type="entry name" value="TWO-COMPONENT HISTIDINE KINASE"/>
    <property type="match status" value="1"/>
</dbReference>
<dbReference type="RefSeq" id="WP_027470798.1">
    <property type="nucleotide sequence ID" value="NZ_BAMD01000006.1"/>
</dbReference>
<comment type="caution">
    <text evidence="4">The sequence shown here is derived from an EMBL/GenBank/DDBJ whole genome shotgun (WGS) entry which is preliminary data.</text>
</comment>
<keyword evidence="1" id="KW-0597">Phosphoprotein</keyword>
<dbReference type="InterPro" id="IPR011110">
    <property type="entry name" value="Reg_prop"/>
</dbReference>
<dbReference type="Gene3D" id="2.60.40.10">
    <property type="entry name" value="Immunoglobulins"/>
    <property type="match status" value="1"/>
</dbReference>
<dbReference type="InterPro" id="IPR011123">
    <property type="entry name" value="Y_Y_Y"/>
</dbReference>
<gene>
    <name evidence="4" type="ORF">JCM21142_3810</name>
</gene>
<dbReference type="InterPro" id="IPR015943">
    <property type="entry name" value="WD40/YVTN_repeat-like_dom_sf"/>
</dbReference>
<dbReference type="Proteomes" id="UP000019402">
    <property type="component" value="Unassembled WGS sequence"/>
</dbReference>
<evidence type="ECO:0000256" key="1">
    <source>
        <dbReference type="ARBA" id="ARBA00022553"/>
    </source>
</evidence>
<protein>
    <submittedName>
        <fullName evidence="4">Response regulator containing a CheY-like receiver domain and a GGDEF domain protein</fullName>
    </submittedName>
</protein>
<keyword evidence="2" id="KW-0472">Membrane</keyword>
<evidence type="ECO:0000259" key="3">
    <source>
        <dbReference type="Pfam" id="PF07495"/>
    </source>
</evidence>